<evidence type="ECO:0000259" key="8">
    <source>
        <dbReference type="Pfam" id="PF20772"/>
    </source>
</evidence>
<dbReference type="Gene3D" id="3.30.70.980">
    <property type="match status" value="2"/>
</dbReference>
<dbReference type="EMBL" id="AP017470">
    <property type="protein sequence ID" value="BBB32035.1"/>
    <property type="molecule type" value="Genomic_DNA"/>
</dbReference>
<gene>
    <name evidence="9" type="ORF">TTHT_0440</name>
</gene>
<dbReference type="GO" id="GO:0003677">
    <property type="term" value="F:DNA binding"/>
    <property type="evidence" value="ECO:0007669"/>
    <property type="project" value="UniProtKB-UniRule"/>
</dbReference>
<evidence type="ECO:0000313" key="9">
    <source>
        <dbReference type="EMBL" id="BBB32035.1"/>
    </source>
</evidence>
<dbReference type="GO" id="GO:0005829">
    <property type="term" value="C:cytosol"/>
    <property type="evidence" value="ECO:0007669"/>
    <property type="project" value="TreeGrafter"/>
</dbReference>
<feature type="domain" description="TACO1/YebC-like second and third" evidence="7">
    <location>
        <begin position="82"/>
        <end position="237"/>
    </location>
</feature>
<dbReference type="InterPro" id="IPR002876">
    <property type="entry name" value="Transcrip_reg_TACO1-like"/>
</dbReference>
<dbReference type="RefSeq" id="WP_201328374.1">
    <property type="nucleotide sequence ID" value="NZ_AP017470.1"/>
</dbReference>
<dbReference type="SUPFAM" id="SSF75625">
    <property type="entry name" value="YebC-like"/>
    <property type="match status" value="1"/>
</dbReference>
<evidence type="ECO:0000256" key="4">
    <source>
        <dbReference type="ARBA" id="ARBA00023125"/>
    </source>
</evidence>
<dbReference type="InterPro" id="IPR049083">
    <property type="entry name" value="TACO1_YebC_N"/>
</dbReference>
<keyword evidence="10" id="KW-1185">Reference proteome</keyword>
<dbReference type="InterPro" id="IPR026564">
    <property type="entry name" value="Transcrip_reg_TACO1-like_dom3"/>
</dbReference>
<sequence length="245" mass="26895">MAGHSKWANIKHKKAREDAKRGKIFTKLIKEITVAARLGGGDPDSNPRLRAAIAAAKAANMPADNIERAIKKGTGELEGVNYEDVTYEGYGPGGVAIFLECVTDNKNRTTPEIRHLFSKYGGNLGENGSVSYMFNRKGYIVIEKDKADEDTLMEIVLEAGGEDVVDEGETWGVYTDTSSFNAVRDAIEEAGIPMIEAKVSMIPTTYTKLEGSKLQSALKLLDAFENHDDVQNVWTNLDFDESEVQ</sequence>
<name>A0A7R6SXX8_9BACT</name>
<dbReference type="NCBIfam" id="NF001030">
    <property type="entry name" value="PRK00110.1"/>
    <property type="match status" value="1"/>
</dbReference>
<organism evidence="9 10">
    <name type="scientific">Thermotomaculum hydrothermale</name>
    <dbReference type="NCBI Taxonomy" id="981385"/>
    <lineage>
        <taxon>Bacteria</taxon>
        <taxon>Pseudomonadati</taxon>
        <taxon>Acidobacteriota</taxon>
        <taxon>Holophagae</taxon>
        <taxon>Thermotomaculales</taxon>
        <taxon>Thermotomaculaceae</taxon>
        <taxon>Thermotomaculum</taxon>
    </lineage>
</organism>
<dbReference type="AlphaFoldDB" id="A0A7R6SXX8"/>
<proteinExistence type="inferred from homology"/>
<dbReference type="InterPro" id="IPR017856">
    <property type="entry name" value="Integrase-like_N"/>
</dbReference>
<dbReference type="NCBIfam" id="TIGR01033">
    <property type="entry name" value="YebC/PmpR family DNA-binding transcriptional regulator"/>
    <property type="match status" value="1"/>
</dbReference>
<dbReference type="PANTHER" id="PTHR12532">
    <property type="entry name" value="TRANSLATIONAL ACTIVATOR OF CYTOCHROME C OXIDASE 1"/>
    <property type="match status" value="1"/>
</dbReference>
<dbReference type="KEGG" id="thyd:TTHT_0440"/>
<keyword evidence="5 6" id="KW-0804">Transcription</keyword>
<keyword evidence="3 6" id="KW-0805">Transcription regulation</keyword>
<reference evidence="9 10" key="1">
    <citation type="journal article" date="2012" name="Extremophiles">
        <title>Thermotomaculum hydrothermale gen. nov., sp. nov., a novel heterotrophic thermophile within the phylum Acidobacteria from a deep-sea hydrothermal vent chimney in the Southern Okinawa Trough.</title>
        <authorList>
            <person name="Izumi H."/>
            <person name="Nunoura T."/>
            <person name="Miyazaki M."/>
            <person name="Mino S."/>
            <person name="Toki T."/>
            <person name="Takai K."/>
            <person name="Sako Y."/>
            <person name="Sawabe T."/>
            <person name="Nakagawa S."/>
        </authorList>
    </citation>
    <scope>NUCLEOTIDE SEQUENCE [LARGE SCALE GENOMIC DNA]</scope>
    <source>
        <strain evidence="9 10">AC55</strain>
    </source>
</reference>
<dbReference type="InterPro" id="IPR029072">
    <property type="entry name" value="YebC-like"/>
</dbReference>
<evidence type="ECO:0000256" key="2">
    <source>
        <dbReference type="ARBA" id="ARBA00022490"/>
    </source>
</evidence>
<evidence type="ECO:0000256" key="3">
    <source>
        <dbReference type="ARBA" id="ARBA00023015"/>
    </source>
</evidence>
<dbReference type="Gene3D" id="1.10.10.200">
    <property type="match status" value="1"/>
</dbReference>
<dbReference type="FunFam" id="1.10.10.200:FF:000001">
    <property type="entry name" value="Probable transcriptional regulatory protein YebC"/>
    <property type="match status" value="1"/>
</dbReference>
<dbReference type="PANTHER" id="PTHR12532:SF6">
    <property type="entry name" value="TRANSCRIPTIONAL REGULATORY PROTEIN YEBC-RELATED"/>
    <property type="match status" value="1"/>
</dbReference>
<dbReference type="Pfam" id="PF20772">
    <property type="entry name" value="TACO1_YebC_N"/>
    <property type="match status" value="1"/>
</dbReference>
<dbReference type="Pfam" id="PF01709">
    <property type="entry name" value="Transcrip_reg"/>
    <property type="match status" value="1"/>
</dbReference>
<dbReference type="FunFam" id="3.30.70.980:FF:000002">
    <property type="entry name" value="Probable transcriptional regulatory protein YebC"/>
    <property type="match status" value="1"/>
</dbReference>
<comment type="subcellular location">
    <subcellularLocation>
        <location evidence="6">Cytoplasm</location>
    </subcellularLocation>
</comment>
<comment type="similarity">
    <text evidence="1 6">Belongs to the TACO1 family.</text>
</comment>
<evidence type="ECO:0000259" key="7">
    <source>
        <dbReference type="Pfam" id="PF01709"/>
    </source>
</evidence>
<evidence type="ECO:0000256" key="5">
    <source>
        <dbReference type="ARBA" id="ARBA00023163"/>
    </source>
</evidence>
<keyword evidence="2 6" id="KW-0963">Cytoplasm</keyword>
<dbReference type="HAMAP" id="MF_00693">
    <property type="entry name" value="Transcrip_reg_TACO1"/>
    <property type="match status" value="1"/>
</dbReference>
<dbReference type="NCBIfam" id="NF009044">
    <property type="entry name" value="PRK12378.1"/>
    <property type="match status" value="1"/>
</dbReference>
<feature type="domain" description="TACO1/YebC-like N-terminal" evidence="8">
    <location>
        <begin position="5"/>
        <end position="76"/>
    </location>
</feature>
<dbReference type="GO" id="GO:0006355">
    <property type="term" value="P:regulation of DNA-templated transcription"/>
    <property type="evidence" value="ECO:0007669"/>
    <property type="project" value="UniProtKB-UniRule"/>
</dbReference>
<protein>
    <recommendedName>
        <fullName evidence="6">Probable transcriptional regulatory protein TTHT_0440</fullName>
    </recommendedName>
</protein>
<accession>A0A7R6SXX8</accession>
<evidence type="ECO:0000256" key="6">
    <source>
        <dbReference type="HAMAP-Rule" id="MF_00693"/>
    </source>
</evidence>
<dbReference type="Proteomes" id="UP000595564">
    <property type="component" value="Chromosome"/>
</dbReference>
<evidence type="ECO:0000256" key="1">
    <source>
        <dbReference type="ARBA" id="ARBA00008724"/>
    </source>
</evidence>
<keyword evidence="4 6" id="KW-0238">DNA-binding</keyword>
<dbReference type="InterPro" id="IPR048300">
    <property type="entry name" value="TACO1_YebC-like_2nd/3rd_dom"/>
</dbReference>
<evidence type="ECO:0000313" key="10">
    <source>
        <dbReference type="Proteomes" id="UP000595564"/>
    </source>
</evidence>